<sequence length="127" mass="12672">MFKLLTILPFLAALVANSVAAPHRGGVGTKAAAGSAAAAGVAVGTQTTTADASQSTPCTAGDGAAEDADLPLCKDVANGFGCTNVAFFNSCFGTPPCPGVTFSPADTAGIWKGEKDRDNVARAVRRQ</sequence>
<proteinExistence type="predicted"/>
<dbReference type="EMBL" id="JARKIE010000490">
    <property type="protein sequence ID" value="KAJ7633514.1"/>
    <property type="molecule type" value="Genomic_DNA"/>
</dbReference>
<evidence type="ECO:0000313" key="2">
    <source>
        <dbReference type="EMBL" id="KAJ7633514.1"/>
    </source>
</evidence>
<gene>
    <name evidence="2" type="ORF">B0H17DRAFT_1280782</name>
</gene>
<feature type="chain" id="PRO_5042052567" evidence="1">
    <location>
        <begin position="21"/>
        <end position="127"/>
    </location>
</feature>
<name>A0AAD7BY24_MYCRO</name>
<organism evidence="2 3">
    <name type="scientific">Mycena rosella</name>
    <name type="common">Pink bonnet</name>
    <name type="synonym">Agaricus rosellus</name>
    <dbReference type="NCBI Taxonomy" id="1033263"/>
    <lineage>
        <taxon>Eukaryota</taxon>
        <taxon>Fungi</taxon>
        <taxon>Dikarya</taxon>
        <taxon>Basidiomycota</taxon>
        <taxon>Agaricomycotina</taxon>
        <taxon>Agaricomycetes</taxon>
        <taxon>Agaricomycetidae</taxon>
        <taxon>Agaricales</taxon>
        <taxon>Marasmiineae</taxon>
        <taxon>Mycenaceae</taxon>
        <taxon>Mycena</taxon>
    </lineage>
</organism>
<comment type="caution">
    <text evidence="2">The sequence shown here is derived from an EMBL/GenBank/DDBJ whole genome shotgun (WGS) entry which is preliminary data.</text>
</comment>
<dbReference type="Proteomes" id="UP001221757">
    <property type="component" value="Unassembled WGS sequence"/>
</dbReference>
<keyword evidence="1" id="KW-0732">Signal</keyword>
<dbReference type="AlphaFoldDB" id="A0AAD7BY24"/>
<feature type="signal peptide" evidence="1">
    <location>
        <begin position="1"/>
        <end position="20"/>
    </location>
</feature>
<accession>A0AAD7BY24</accession>
<protein>
    <submittedName>
        <fullName evidence="2">Uncharacterized protein</fullName>
    </submittedName>
</protein>
<reference evidence="2" key="1">
    <citation type="submission" date="2023-03" db="EMBL/GenBank/DDBJ databases">
        <title>Massive genome expansion in bonnet fungi (Mycena s.s.) driven by repeated elements and novel gene families across ecological guilds.</title>
        <authorList>
            <consortium name="Lawrence Berkeley National Laboratory"/>
            <person name="Harder C.B."/>
            <person name="Miyauchi S."/>
            <person name="Viragh M."/>
            <person name="Kuo A."/>
            <person name="Thoen E."/>
            <person name="Andreopoulos B."/>
            <person name="Lu D."/>
            <person name="Skrede I."/>
            <person name="Drula E."/>
            <person name="Henrissat B."/>
            <person name="Morin E."/>
            <person name="Kohler A."/>
            <person name="Barry K."/>
            <person name="LaButti K."/>
            <person name="Morin E."/>
            <person name="Salamov A."/>
            <person name="Lipzen A."/>
            <person name="Mereny Z."/>
            <person name="Hegedus B."/>
            <person name="Baldrian P."/>
            <person name="Stursova M."/>
            <person name="Weitz H."/>
            <person name="Taylor A."/>
            <person name="Grigoriev I.V."/>
            <person name="Nagy L.G."/>
            <person name="Martin F."/>
            <person name="Kauserud H."/>
        </authorList>
    </citation>
    <scope>NUCLEOTIDE SEQUENCE</scope>
    <source>
        <strain evidence="2">CBHHK067</strain>
    </source>
</reference>
<evidence type="ECO:0000313" key="3">
    <source>
        <dbReference type="Proteomes" id="UP001221757"/>
    </source>
</evidence>
<evidence type="ECO:0000256" key="1">
    <source>
        <dbReference type="SAM" id="SignalP"/>
    </source>
</evidence>
<keyword evidence="3" id="KW-1185">Reference proteome</keyword>